<feature type="transmembrane region" description="Helical" evidence="10">
    <location>
        <begin position="67"/>
        <end position="91"/>
    </location>
</feature>
<dbReference type="GO" id="GO:0008233">
    <property type="term" value="F:peptidase activity"/>
    <property type="evidence" value="ECO:0007669"/>
    <property type="project" value="UniProtKB-KW"/>
</dbReference>
<feature type="transmembrane region" description="Helical" evidence="10">
    <location>
        <begin position="218"/>
        <end position="240"/>
    </location>
</feature>
<dbReference type="EMBL" id="PISP01000006">
    <property type="protein sequence ID" value="PKD42662.1"/>
    <property type="molecule type" value="Genomic_DNA"/>
</dbReference>
<feature type="transmembrane region" description="Helical" evidence="10">
    <location>
        <begin position="380"/>
        <end position="400"/>
    </location>
</feature>
<evidence type="ECO:0000256" key="4">
    <source>
        <dbReference type="ARBA" id="ARBA00022670"/>
    </source>
</evidence>
<organism evidence="12 13">
    <name type="scientific">Rhodohalobacter barkolensis</name>
    <dbReference type="NCBI Taxonomy" id="2053187"/>
    <lineage>
        <taxon>Bacteria</taxon>
        <taxon>Pseudomonadati</taxon>
        <taxon>Balneolota</taxon>
        <taxon>Balneolia</taxon>
        <taxon>Balneolales</taxon>
        <taxon>Balneolaceae</taxon>
        <taxon>Rhodohalobacter</taxon>
    </lineage>
</organism>
<dbReference type="OrthoDB" id="921763at2"/>
<name>A0A2N0VEP9_9BACT</name>
<feature type="transmembrane region" description="Helical" evidence="10">
    <location>
        <begin position="261"/>
        <end position="285"/>
    </location>
</feature>
<feature type="transmembrane region" description="Helical" evidence="10">
    <location>
        <begin position="127"/>
        <end position="150"/>
    </location>
</feature>
<dbReference type="InterPro" id="IPR044838">
    <property type="entry name" value="EGY1-like"/>
</dbReference>
<keyword evidence="13" id="KW-1185">Reference proteome</keyword>
<keyword evidence="9 10" id="KW-0472">Membrane</keyword>
<keyword evidence="7" id="KW-0809">Transit peptide</keyword>
<evidence type="ECO:0000256" key="6">
    <source>
        <dbReference type="ARBA" id="ARBA00022801"/>
    </source>
</evidence>
<feature type="transmembrane region" description="Helical" evidence="10">
    <location>
        <begin position="33"/>
        <end position="55"/>
    </location>
</feature>
<evidence type="ECO:0000256" key="1">
    <source>
        <dbReference type="ARBA" id="ARBA00001947"/>
    </source>
</evidence>
<comment type="cofactor">
    <cofactor evidence="1">
        <name>Zn(2+)</name>
        <dbReference type="ChEBI" id="CHEBI:29105"/>
    </cofactor>
</comment>
<keyword evidence="8 10" id="KW-1133">Transmembrane helix</keyword>
<feature type="transmembrane region" description="Helical" evidence="10">
    <location>
        <begin position="97"/>
        <end position="115"/>
    </location>
</feature>
<evidence type="ECO:0000259" key="11">
    <source>
        <dbReference type="Pfam" id="PF02163"/>
    </source>
</evidence>
<evidence type="ECO:0000313" key="13">
    <source>
        <dbReference type="Proteomes" id="UP000233398"/>
    </source>
</evidence>
<keyword evidence="4 12" id="KW-0645">Protease</keyword>
<feature type="transmembrane region" description="Helical" evidence="10">
    <location>
        <begin position="291"/>
        <end position="308"/>
    </location>
</feature>
<dbReference type="GO" id="GO:0006508">
    <property type="term" value="P:proteolysis"/>
    <property type="evidence" value="ECO:0007669"/>
    <property type="project" value="UniProtKB-KW"/>
</dbReference>
<dbReference type="CDD" id="cd06160">
    <property type="entry name" value="S2P-M50_like_2"/>
    <property type="match status" value="1"/>
</dbReference>
<comment type="similarity">
    <text evidence="3">Belongs to the peptidase M50B family.</text>
</comment>
<comment type="caution">
    <text evidence="12">The sequence shown here is derived from an EMBL/GenBank/DDBJ whole genome shotgun (WGS) entry which is preliminary data.</text>
</comment>
<evidence type="ECO:0000313" key="12">
    <source>
        <dbReference type="EMBL" id="PKD42662.1"/>
    </source>
</evidence>
<dbReference type="PANTHER" id="PTHR31412">
    <property type="entry name" value="ZINC METALLOPROTEASE EGY1"/>
    <property type="match status" value="1"/>
</dbReference>
<protein>
    <submittedName>
        <fullName evidence="12">Site-2 protease family protein</fullName>
    </submittedName>
</protein>
<evidence type="ECO:0000256" key="8">
    <source>
        <dbReference type="ARBA" id="ARBA00022989"/>
    </source>
</evidence>
<dbReference type="Pfam" id="PF02163">
    <property type="entry name" value="Peptidase_M50"/>
    <property type="match status" value="1"/>
</dbReference>
<dbReference type="RefSeq" id="WP_101074357.1">
    <property type="nucleotide sequence ID" value="NZ_PISP01000006.1"/>
</dbReference>
<evidence type="ECO:0000256" key="7">
    <source>
        <dbReference type="ARBA" id="ARBA00022946"/>
    </source>
</evidence>
<sequence length="401" mass="45374">MSFPQYNIPQEENSDIKPVKKNNPSAWTMTKHFLLFVATFICVTFVGIFWVGHTANVESYWEMWPQGAIFAALLLAFLGTHEFGHYFAAVYHNVKVTLPYFIPIPLGIGTMGAVIKIEEKIRDTKKLFDIGISGPVAGFVVSLVILIYGFSTLPDPSFVENFAGHEEVISHVQETGNFPDEAPEPQSEEAATILIGDTILFSFLASFFDNVPPMYEMYHYPFLFAGWLGLFFTALNLTPVGQLDGGHILYSLIGYKKHQRVARISFGFITALGGIEAIPFLFLSIEEWFPGYGYTSLIIWALALLFLVRKGFYGEHKWIAPVWALSLIVSIAYLYFWVGSFAQSGSLIWVVWSFFLVYFVKIEHPPVIYEQTLSPGRRRLGWISMVIFLLCISPTPIYFVN</sequence>
<dbReference type="Proteomes" id="UP000233398">
    <property type="component" value="Unassembled WGS sequence"/>
</dbReference>
<evidence type="ECO:0000256" key="9">
    <source>
        <dbReference type="ARBA" id="ARBA00023136"/>
    </source>
</evidence>
<dbReference type="GO" id="GO:0016020">
    <property type="term" value="C:membrane"/>
    <property type="evidence" value="ECO:0007669"/>
    <property type="project" value="UniProtKB-SubCell"/>
</dbReference>
<proteinExistence type="inferred from homology"/>
<evidence type="ECO:0000256" key="2">
    <source>
        <dbReference type="ARBA" id="ARBA00004141"/>
    </source>
</evidence>
<feature type="transmembrane region" description="Helical" evidence="10">
    <location>
        <begin position="344"/>
        <end position="360"/>
    </location>
</feature>
<accession>A0A2N0VEP9</accession>
<dbReference type="InterPro" id="IPR008915">
    <property type="entry name" value="Peptidase_M50"/>
</dbReference>
<dbReference type="AlphaFoldDB" id="A0A2N0VEP9"/>
<dbReference type="PANTHER" id="PTHR31412:SF0">
    <property type="entry name" value="ZINC METALLOPROTEASE EGY1, CHLOROPLASTIC-RELATED"/>
    <property type="match status" value="1"/>
</dbReference>
<keyword evidence="6" id="KW-0378">Hydrolase</keyword>
<keyword evidence="5 10" id="KW-0812">Transmembrane</keyword>
<comment type="subcellular location">
    <subcellularLocation>
        <location evidence="2">Membrane</location>
        <topology evidence="2">Multi-pass membrane protein</topology>
    </subcellularLocation>
</comment>
<evidence type="ECO:0000256" key="10">
    <source>
        <dbReference type="SAM" id="Phobius"/>
    </source>
</evidence>
<evidence type="ECO:0000256" key="3">
    <source>
        <dbReference type="ARBA" id="ARBA00007931"/>
    </source>
</evidence>
<reference evidence="12 13" key="1">
    <citation type="submission" date="2017-11" db="EMBL/GenBank/DDBJ databases">
        <title>Rhodohalobacter 15182 sp. nov., isolated from a salt lake.</title>
        <authorList>
            <person name="Han S."/>
        </authorList>
    </citation>
    <scope>NUCLEOTIDE SEQUENCE [LARGE SCALE GENOMIC DNA]</scope>
    <source>
        <strain evidence="12 13">15182</strain>
    </source>
</reference>
<gene>
    <name evidence="12" type="ORF">CWD77_14745</name>
</gene>
<feature type="domain" description="Peptidase M50" evidence="11">
    <location>
        <begin position="70"/>
        <end position="264"/>
    </location>
</feature>
<feature type="transmembrane region" description="Helical" evidence="10">
    <location>
        <begin position="320"/>
        <end position="338"/>
    </location>
</feature>
<evidence type="ECO:0000256" key="5">
    <source>
        <dbReference type="ARBA" id="ARBA00022692"/>
    </source>
</evidence>